<feature type="domain" description="RRM" evidence="4">
    <location>
        <begin position="160"/>
        <end position="236"/>
    </location>
</feature>
<keyword evidence="6" id="KW-1185">Reference proteome</keyword>
<dbReference type="InterPro" id="IPR012677">
    <property type="entry name" value="Nucleotide-bd_a/b_plait_sf"/>
</dbReference>
<dbReference type="Pfam" id="PF00076">
    <property type="entry name" value="RRM_1"/>
    <property type="match status" value="1"/>
</dbReference>
<protein>
    <recommendedName>
        <fullName evidence="4">RRM domain-containing protein</fullName>
    </recommendedName>
</protein>
<feature type="non-terminal residue" evidence="5">
    <location>
        <position position="1"/>
    </location>
</feature>
<dbReference type="InterPro" id="IPR000504">
    <property type="entry name" value="RRM_dom"/>
</dbReference>
<evidence type="ECO:0000256" key="2">
    <source>
        <dbReference type="PROSITE-ProRule" id="PRU00176"/>
    </source>
</evidence>
<evidence type="ECO:0000256" key="1">
    <source>
        <dbReference type="ARBA" id="ARBA00022884"/>
    </source>
</evidence>
<evidence type="ECO:0000259" key="4">
    <source>
        <dbReference type="PROSITE" id="PS50102"/>
    </source>
</evidence>
<dbReference type="InterPro" id="IPR035979">
    <property type="entry name" value="RBD_domain_sf"/>
</dbReference>
<dbReference type="PROSITE" id="PS50102">
    <property type="entry name" value="RRM"/>
    <property type="match status" value="1"/>
</dbReference>
<dbReference type="Proteomes" id="UP001231189">
    <property type="component" value="Unassembled WGS sequence"/>
</dbReference>
<dbReference type="PANTHER" id="PTHR23236:SF11">
    <property type="entry name" value="EUKARYOTIC TRANSLATION INITIATION FACTOR 4H"/>
    <property type="match status" value="1"/>
</dbReference>
<feature type="region of interest" description="Disordered" evidence="3">
    <location>
        <begin position="1"/>
        <end position="36"/>
    </location>
</feature>
<dbReference type="Gene3D" id="3.30.70.330">
    <property type="match status" value="1"/>
</dbReference>
<keyword evidence="1 2" id="KW-0694">RNA-binding</keyword>
<organism evidence="5 6">
    <name type="scientific">Lolium multiflorum</name>
    <name type="common">Italian ryegrass</name>
    <name type="synonym">Lolium perenne subsp. multiflorum</name>
    <dbReference type="NCBI Taxonomy" id="4521"/>
    <lineage>
        <taxon>Eukaryota</taxon>
        <taxon>Viridiplantae</taxon>
        <taxon>Streptophyta</taxon>
        <taxon>Embryophyta</taxon>
        <taxon>Tracheophyta</taxon>
        <taxon>Spermatophyta</taxon>
        <taxon>Magnoliopsida</taxon>
        <taxon>Liliopsida</taxon>
        <taxon>Poales</taxon>
        <taxon>Poaceae</taxon>
        <taxon>BOP clade</taxon>
        <taxon>Pooideae</taxon>
        <taxon>Poodae</taxon>
        <taxon>Poeae</taxon>
        <taxon>Poeae Chloroplast Group 2 (Poeae type)</taxon>
        <taxon>Loliodinae</taxon>
        <taxon>Loliinae</taxon>
        <taxon>Lolium</taxon>
    </lineage>
</organism>
<dbReference type="SUPFAM" id="SSF54928">
    <property type="entry name" value="RNA-binding domain, RBD"/>
    <property type="match status" value="1"/>
</dbReference>
<evidence type="ECO:0000256" key="3">
    <source>
        <dbReference type="SAM" id="MobiDB-lite"/>
    </source>
</evidence>
<dbReference type="EMBL" id="JAUUTY010000624">
    <property type="protein sequence ID" value="KAK1597813.1"/>
    <property type="molecule type" value="Genomic_DNA"/>
</dbReference>
<reference evidence="5" key="1">
    <citation type="submission" date="2023-07" db="EMBL/GenBank/DDBJ databases">
        <title>A chromosome-level genome assembly of Lolium multiflorum.</title>
        <authorList>
            <person name="Chen Y."/>
            <person name="Copetti D."/>
            <person name="Kolliker R."/>
            <person name="Studer B."/>
        </authorList>
    </citation>
    <scope>NUCLEOTIDE SEQUENCE</scope>
    <source>
        <strain evidence="5">02402/16</strain>
        <tissue evidence="5">Leaf</tissue>
    </source>
</reference>
<dbReference type="GO" id="GO:0003723">
    <property type="term" value="F:RNA binding"/>
    <property type="evidence" value="ECO:0007669"/>
    <property type="project" value="UniProtKB-UniRule"/>
</dbReference>
<gene>
    <name evidence="5" type="ORF">QYE76_017648</name>
</gene>
<dbReference type="AlphaFoldDB" id="A0AAD8VA23"/>
<sequence>MKISGDKAAAPPGLAVGSHKERDDGIDNQHQESFKGVAELGAAKAGRIAGKAKGAAEHRAEKAGWVAAEHGAYSSLVAGGYISPEELREKVEKAWASLQIQIGIENEAEYAYEKGNMDLDLHHPGYDCCRKHENKESGFKSKLSIVYKLEESGAEIAGSRTLFMGNIPFTSKHKELEDFFEGIGQITNIRIATHPEGKSKGFSHVEFTTAEAAQKALTLNGKELIGRPVKLDRAADFYVQSRSKGMERVAIPEAE</sequence>
<dbReference type="GO" id="GO:0005730">
    <property type="term" value="C:nucleolus"/>
    <property type="evidence" value="ECO:0007669"/>
    <property type="project" value="TreeGrafter"/>
</dbReference>
<evidence type="ECO:0000313" key="5">
    <source>
        <dbReference type="EMBL" id="KAK1597813.1"/>
    </source>
</evidence>
<name>A0AAD8VA23_LOLMU</name>
<evidence type="ECO:0000313" key="6">
    <source>
        <dbReference type="Proteomes" id="UP001231189"/>
    </source>
</evidence>
<proteinExistence type="predicted"/>
<accession>A0AAD8VA23</accession>
<comment type="caution">
    <text evidence="5">The sequence shown here is derived from an EMBL/GenBank/DDBJ whole genome shotgun (WGS) entry which is preliminary data.</text>
</comment>
<feature type="compositionally biased region" description="Basic and acidic residues" evidence="3">
    <location>
        <begin position="18"/>
        <end position="33"/>
    </location>
</feature>
<dbReference type="PANTHER" id="PTHR23236">
    <property type="entry name" value="EUKARYOTIC TRANSLATION INITIATION FACTOR 4B/4H"/>
    <property type="match status" value="1"/>
</dbReference>
<dbReference type="SMART" id="SM00360">
    <property type="entry name" value="RRM"/>
    <property type="match status" value="1"/>
</dbReference>